<feature type="transmembrane region" description="Helical" evidence="1">
    <location>
        <begin position="175"/>
        <end position="198"/>
    </location>
</feature>
<sequence>MQAFPFAILAMVFYVAGGVCQGLALTRRVPPHPVLVRALGVLAVACHSVVVASALGDLGEMSLGISASASLVSWLVVILLLLASLFKPVLSAAVALFPIAAATILLATELPVGSHRAELTPGIMIHILTSIVAFAVFAIAAVQAFLMARQNQALRHHHTRGLVQSLPPLTTMERVLFELIWVGMVLLTAAIISGIVFLDNIFAQHLVHKTVLSFAAWVIFATLLAGRHFLGWRGNRAARWTLGGCALLLLAYFGSKFALEVVFERV</sequence>
<organism evidence="3 4">
    <name type="scientific">Modicisalibacter zincidurans</name>
    <dbReference type="NCBI Taxonomy" id="1178777"/>
    <lineage>
        <taxon>Bacteria</taxon>
        <taxon>Pseudomonadati</taxon>
        <taxon>Pseudomonadota</taxon>
        <taxon>Gammaproteobacteria</taxon>
        <taxon>Oceanospirillales</taxon>
        <taxon>Halomonadaceae</taxon>
        <taxon>Modicisalibacter</taxon>
    </lineage>
</organism>
<evidence type="ECO:0000259" key="2">
    <source>
        <dbReference type="Pfam" id="PF01578"/>
    </source>
</evidence>
<protein>
    <submittedName>
        <fullName evidence="3">Cytochrome c biogenesis protein CcsA</fullName>
    </submittedName>
</protein>
<dbReference type="PANTHER" id="PTHR38034:SF1">
    <property type="entry name" value="INNER MEMBRANE PROTEIN YPJD"/>
    <property type="match status" value="1"/>
</dbReference>
<gene>
    <name evidence="3" type="primary">ccsA</name>
    <name evidence="3" type="ORF">GCM10023342_04800</name>
</gene>
<feature type="transmembrane region" description="Helical" evidence="1">
    <location>
        <begin position="61"/>
        <end position="82"/>
    </location>
</feature>
<dbReference type="RefSeq" id="WP_031384724.1">
    <property type="nucleotide sequence ID" value="NZ_BAABKI010000009.1"/>
</dbReference>
<feature type="transmembrane region" description="Helical" evidence="1">
    <location>
        <begin position="237"/>
        <end position="255"/>
    </location>
</feature>
<dbReference type="Pfam" id="PF01578">
    <property type="entry name" value="Cytochrom_C_asm"/>
    <property type="match status" value="1"/>
</dbReference>
<accession>A0ABP9R2B6</accession>
<keyword evidence="4" id="KW-1185">Reference proteome</keyword>
<dbReference type="PANTHER" id="PTHR38034">
    <property type="entry name" value="INNER MEMBRANE PROTEIN YPJD"/>
    <property type="match status" value="1"/>
</dbReference>
<feature type="domain" description="Cytochrome c assembly protein" evidence="2">
    <location>
        <begin position="65"/>
        <end position="259"/>
    </location>
</feature>
<dbReference type="EMBL" id="BAABKI010000009">
    <property type="protein sequence ID" value="GAA5170854.1"/>
    <property type="molecule type" value="Genomic_DNA"/>
</dbReference>
<feature type="transmembrane region" description="Helical" evidence="1">
    <location>
        <begin position="6"/>
        <end position="25"/>
    </location>
</feature>
<reference evidence="4" key="1">
    <citation type="journal article" date="2019" name="Int. J. Syst. Evol. Microbiol.">
        <title>The Global Catalogue of Microorganisms (GCM) 10K type strain sequencing project: providing services to taxonomists for standard genome sequencing and annotation.</title>
        <authorList>
            <consortium name="The Broad Institute Genomics Platform"/>
            <consortium name="The Broad Institute Genome Sequencing Center for Infectious Disease"/>
            <person name="Wu L."/>
            <person name="Ma J."/>
        </authorList>
    </citation>
    <scope>NUCLEOTIDE SEQUENCE [LARGE SCALE GENOMIC DNA]</scope>
    <source>
        <strain evidence="4">JCM 18472</strain>
    </source>
</reference>
<dbReference type="InterPro" id="IPR002541">
    <property type="entry name" value="Cyt_c_assembly"/>
</dbReference>
<feature type="transmembrane region" description="Helical" evidence="1">
    <location>
        <begin position="210"/>
        <end position="230"/>
    </location>
</feature>
<dbReference type="InterPro" id="IPR052372">
    <property type="entry name" value="YpjD/HemX"/>
</dbReference>
<evidence type="ECO:0000256" key="1">
    <source>
        <dbReference type="SAM" id="Phobius"/>
    </source>
</evidence>
<evidence type="ECO:0000313" key="4">
    <source>
        <dbReference type="Proteomes" id="UP001500074"/>
    </source>
</evidence>
<proteinExistence type="predicted"/>
<keyword evidence="1" id="KW-0812">Transmembrane</keyword>
<keyword evidence="1" id="KW-0472">Membrane</keyword>
<name>A0ABP9R2B6_9GAMM</name>
<feature type="transmembrane region" description="Helical" evidence="1">
    <location>
        <begin position="34"/>
        <end position="55"/>
    </location>
</feature>
<feature type="transmembrane region" description="Helical" evidence="1">
    <location>
        <begin position="89"/>
        <end position="108"/>
    </location>
</feature>
<evidence type="ECO:0000313" key="3">
    <source>
        <dbReference type="EMBL" id="GAA5170854.1"/>
    </source>
</evidence>
<keyword evidence="1" id="KW-1133">Transmembrane helix</keyword>
<comment type="caution">
    <text evidence="3">The sequence shown here is derived from an EMBL/GenBank/DDBJ whole genome shotgun (WGS) entry which is preliminary data.</text>
</comment>
<feature type="transmembrane region" description="Helical" evidence="1">
    <location>
        <begin position="123"/>
        <end position="146"/>
    </location>
</feature>
<dbReference type="Proteomes" id="UP001500074">
    <property type="component" value="Unassembled WGS sequence"/>
</dbReference>